<dbReference type="STRING" id="589385.SAMN05421504_102924"/>
<protein>
    <recommendedName>
        <fullName evidence="3">Transcriptional regulator, AbiEi antitoxin, Type IV TA system</fullName>
    </recommendedName>
</protein>
<keyword evidence="2" id="KW-1185">Reference proteome</keyword>
<reference evidence="1 2" key="1">
    <citation type="submission" date="2016-10" db="EMBL/GenBank/DDBJ databases">
        <authorList>
            <person name="de Groot N.N."/>
        </authorList>
    </citation>
    <scope>NUCLEOTIDE SEQUENCE [LARGE SCALE GENOMIC DNA]</scope>
    <source>
        <strain evidence="1 2">CPCC 202699</strain>
    </source>
</reference>
<gene>
    <name evidence="1" type="ORF">SAMN05421504_102924</name>
</gene>
<dbReference type="RefSeq" id="WP_143047037.1">
    <property type="nucleotide sequence ID" value="NZ_FNON01000002.1"/>
</dbReference>
<evidence type="ECO:0000313" key="1">
    <source>
        <dbReference type="EMBL" id="SDX28996.1"/>
    </source>
</evidence>
<organism evidence="1 2">
    <name type="scientific">Amycolatopsis xylanica</name>
    <dbReference type="NCBI Taxonomy" id="589385"/>
    <lineage>
        <taxon>Bacteria</taxon>
        <taxon>Bacillati</taxon>
        <taxon>Actinomycetota</taxon>
        <taxon>Actinomycetes</taxon>
        <taxon>Pseudonocardiales</taxon>
        <taxon>Pseudonocardiaceae</taxon>
        <taxon>Amycolatopsis</taxon>
    </lineage>
</organism>
<name>A0A1H3AH41_9PSEU</name>
<sequence>METGETKVLEQGIHALQLLLGEQWTLELPSVTDIKAADDAFDAHVRIAPPGSGDPRVELLVQVRENLTPRDALAHLAPVAGVLRRTQAQTPLLVLSSWLSPRTRQVLTDKGIGYLDLTGNAELSVSRPAIRLLTHGADKAPNKPVTQARNVTLKGSRAGRVVRFLADFAPPYQGKQIAEAAAVGAPWVSKLLGQLESELLVRRDGRTVAEVDWPELLRARARSYDLLKHNAPTGLVAPQGIDAVLEKIRTSSRHRIAITGPFAARAVAPLTTGGQLMAYVDDVDAWVDELGLLRVDENADVLLLRAHDDVVFERTRVIDGITHVALTQLVLDGLAGPGRMPAEAEAVLERLVESEAEWRRPWMSPDR</sequence>
<accession>A0A1H3AH41</accession>
<dbReference type="Proteomes" id="UP000199515">
    <property type="component" value="Unassembled WGS sequence"/>
</dbReference>
<evidence type="ECO:0008006" key="3">
    <source>
        <dbReference type="Google" id="ProtNLM"/>
    </source>
</evidence>
<proteinExistence type="predicted"/>
<evidence type="ECO:0000313" key="2">
    <source>
        <dbReference type="Proteomes" id="UP000199515"/>
    </source>
</evidence>
<dbReference type="AlphaFoldDB" id="A0A1H3AH41"/>
<dbReference type="OrthoDB" id="3351920at2"/>
<dbReference type="EMBL" id="FNON01000002">
    <property type="protein sequence ID" value="SDX28996.1"/>
    <property type="molecule type" value="Genomic_DNA"/>
</dbReference>